<dbReference type="PROSITE" id="PS00194">
    <property type="entry name" value="THIOREDOXIN_1"/>
    <property type="match status" value="1"/>
</dbReference>
<evidence type="ECO:0000313" key="7">
    <source>
        <dbReference type="Proteomes" id="UP000075766"/>
    </source>
</evidence>
<dbReference type="InterPro" id="IPR050553">
    <property type="entry name" value="Thioredoxin_ResA/DsbE_sf"/>
</dbReference>
<dbReference type="EMBL" id="LSYU01000082">
    <property type="protein sequence ID" value="KXX63701.1"/>
    <property type="molecule type" value="Genomic_DNA"/>
</dbReference>
<keyword evidence="4" id="KW-0676">Redox-active center</keyword>
<comment type="caution">
    <text evidence="6">The sequence shown here is derived from an EMBL/GenBank/DDBJ whole genome shotgun (WGS) entry which is preliminary data.</text>
</comment>
<dbReference type="Pfam" id="PF00578">
    <property type="entry name" value="AhpC-TSA"/>
    <property type="match status" value="1"/>
</dbReference>
<protein>
    <recommendedName>
        <fullName evidence="5">Thioredoxin domain-containing protein</fullName>
    </recommendedName>
</protein>
<evidence type="ECO:0000256" key="2">
    <source>
        <dbReference type="ARBA" id="ARBA00022748"/>
    </source>
</evidence>
<accession>A0ABR5VDK8</accession>
<organism evidence="6 7">
    <name type="scientific">Marichromatium gracile</name>
    <name type="common">Chromatium gracile</name>
    <dbReference type="NCBI Taxonomy" id="1048"/>
    <lineage>
        <taxon>Bacteria</taxon>
        <taxon>Pseudomonadati</taxon>
        <taxon>Pseudomonadota</taxon>
        <taxon>Gammaproteobacteria</taxon>
        <taxon>Chromatiales</taxon>
        <taxon>Chromatiaceae</taxon>
        <taxon>Marichromatium</taxon>
    </lineage>
</organism>
<evidence type="ECO:0000256" key="1">
    <source>
        <dbReference type="ARBA" id="ARBA00004196"/>
    </source>
</evidence>
<sequence length="177" mass="19081">MMRSPRAMTVLSRAPVLLLLSLILVGPLRADVLDTLPEPLPAPDFGLDTPAGETLRLADYRGRVVILNFWATWCPPCRAEMPSMQRAYEALADDGVEILAINVDEDAATVADFGARLGLGFPLLVDPGSTVTLDYGVRGLPTSYVIDPEGRVALELLGDLAWDAPEVLDQVRALTTP</sequence>
<dbReference type="SUPFAM" id="SSF52833">
    <property type="entry name" value="Thioredoxin-like"/>
    <property type="match status" value="1"/>
</dbReference>
<keyword evidence="7" id="KW-1185">Reference proteome</keyword>
<dbReference type="PANTHER" id="PTHR42852">
    <property type="entry name" value="THIOL:DISULFIDE INTERCHANGE PROTEIN DSBE"/>
    <property type="match status" value="1"/>
</dbReference>
<dbReference type="PANTHER" id="PTHR42852:SF6">
    <property type="entry name" value="THIOL:DISULFIDE INTERCHANGE PROTEIN DSBE"/>
    <property type="match status" value="1"/>
</dbReference>
<dbReference type="InterPro" id="IPR036249">
    <property type="entry name" value="Thioredoxin-like_sf"/>
</dbReference>
<name>A0ABR5VDK8_MARGR</name>
<dbReference type="InterPro" id="IPR000866">
    <property type="entry name" value="AhpC/TSA"/>
</dbReference>
<evidence type="ECO:0000259" key="5">
    <source>
        <dbReference type="PROSITE" id="PS51352"/>
    </source>
</evidence>
<keyword evidence="3" id="KW-1015">Disulfide bond</keyword>
<feature type="domain" description="Thioredoxin" evidence="5">
    <location>
        <begin position="36"/>
        <end position="176"/>
    </location>
</feature>
<gene>
    <name evidence="6" type="ORF">AY586_16105</name>
</gene>
<reference evidence="6 7" key="1">
    <citation type="submission" date="2016-02" db="EMBL/GenBank/DDBJ databases">
        <title>Genome sequence of Marichromatium gracile YL-28, a purple sulfur bacterium.</title>
        <authorList>
            <person name="Zhao C."/>
            <person name="Hong X."/>
            <person name="Chen S."/>
            <person name="Yang S."/>
        </authorList>
    </citation>
    <scope>NUCLEOTIDE SEQUENCE [LARGE SCALE GENOMIC DNA]</scope>
    <source>
        <strain evidence="6 7">YL28</strain>
    </source>
</reference>
<dbReference type="InterPro" id="IPR017937">
    <property type="entry name" value="Thioredoxin_CS"/>
</dbReference>
<dbReference type="Gene3D" id="3.40.30.10">
    <property type="entry name" value="Glutaredoxin"/>
    <property type="match status" value="1"/>
</dbReference>
<dbReference type="CDD" id="cd02966">
    <property type="entry name" value="TlpA_like_family"/>
    <property type="match status" value="1"/>
</dbReference>
<evidence type="ECO:0000256" key="4">
    <source>
        <dbReference type="ARBA" id="ARBA00023284"/>
    </source>
</evidence>
<evidence type="ECO:0000256" key="3">
    <source>
        <dbReference type="ARBA" id="ARBA00023157"/>
    </source>
</evidence>
<dbReference type="Proteomes" id="UP000075766">
    <property type="component" value="Unassembled WGS sequence"/>
</dbReference>
<dbReference type="InterPro" id="IPR013766">
    <property type="entry name" value="Thioredoxin_domain"/>
</dbReference>
<comment type="subcellular location">
    <subcellularLocation>
        <location evidence="1">Cell envelope</location>
    </subcellularLocation>
</comment>
<keyword evidence="2" id="KW-0201">Cytochrome c-type biogenesis</keyword>
<proteinExistence type="predicted"/>
<dbReference type="PROSITE" id="PS51352">
    <property type="entry name" value="THIOREDOXIN_2"/>
    <property type="match status" value="1"/>
</dbReference>
<evidence type="ECO:0000313" key="6">
    <source>
        <dbReference type="EMBL" id="KXX63701.1"/>
    </source>
</evidence>